<gene>
    <name evidence="2" type="ORF">GEMMAAP_18190</name>
</gene>
<dbReference type="InterPro" id="IPR011051">
    <property type="entry name" value="RmlC_Cupin_sf"/>
</dbReference>
<evidence type="ECO:0000313" key="3">
    <source>
        <dbReference type="Proteomes" id="UP000076404"/>
    </source>
</evidence>
<dbReference type="Gene3D" id="2.60.120.10">
    <property type="entry name" value="Jelly Rolls"/>
    <property type="match status" value="1"/>
</dbReference>
<dbReference type="SUPFAM" id="SSF51182">
    <property type="entry name" value="RmlC-like cupins"/>
    <property type="match status" value="1"/>
</dbReference>
<protein>
    <submittedName>
        <fullName evidence="2">Cupin</fullName>
    </submittedName>
</protein>
<dbReference type="InterPro" id="IPR014710">
    <property type="entry name" value="RmlC-like_jellyroll"/>
</dbReference>
<evidence type="ECO:0000259" key="1">
    <source>
        <dbReference type="Pfam" id="PF07883"/>
    </source>
</evidence>
<keyword evidence="3" id="KW-1185">Reference proteome</keyword>
<reference evidence="2 3" key="1">
    <citation type="journal article" date="2014" name="Proc. Natl. Acad. Sci. U.S.A.">
        <title>Functional type 2 photosynthetic reaction centers found in the rare bacterial phylum Gemmatimonadetes.</title>
        <authorList>
            <person name="Zeng Y."/>
            <person name="Feng F."/>
            <person name="Medova H."/>
            <person name="Dean J."/>
            <person name="Koblizek M."/>
        </authorList>
    </citation>
    <scope>NUCLEOTIDE SEQUENCE [LARGE SCALE GENOMIC DNA]</scope>
    <source>
        <strain evidence="2 3">AP64</strain>
    </source>
</reference>
<dbReference type="AlphaFoldDB" id="A0A143BQZ2"/>
<dbReference type="EMBL" id="CP011454">
    <property type="protein sequence ID" value="AMW07000.1"/>
    <property type="molecule type" value="Genomic_DNA"/>
</dbReference>
<dbReference type="PANTHER" id="PTHR40112">
    <property type="entry name" value="H2HPP ISOMERASE"/>
    <property type="match status" value="1"/>
</dbReference>
<dbReference type="OrthoDB" id="9811153at2"/>
<feature type="domain" description="Cupin type-2" evidence="1">
    <location>
        <begin position="39"/>
        <end position="106"/>
    </location>
</feature>
<dbReference type="CDD" id="cd02238">
    <property type="entry name" value="cupin_KdgF"/>
    <property type="match status" value="1"/>
</dbReference>
<dbReference type="STRING" id="1379270.GEMMAAP_18190"/>
<dbReference type="InterPro" id="IPR025499">
    <property type="entry name" value="KdgF"/>
</dbReference>
<dbReference type="KEGG" id="gph:GEMMAAP_18190"/>
<dbReference type="PANTHER" id="PTHR40112:SF1">
    <property type="entry name" value="H2HPP ISOMERASE"/>
    <property type="match status" value="1"/>
</dbReference>
<dbReference type="eggNOG" id="COG1917">
    <property type="taxonomic scope" value="Bacteria"/>
</dbReference>
<organism evidence="2 3">
    <name type="scientific">Gemmatimonas phototrophica</name>
    <dbReference type="NCBI Taxonomy" id="1379270"/>
    <lineage>
        <taxon>Bacteria</taxon>
        <taxon>Pseudomonadati</taxon>
        <taxon>Gemmatimonadota</taxon>
        <taxon>Gemmatimonadia</taxon>
        <taxon>Gemmatimonadales</taxon>
        <taxon>Gemmatimonadaceae</taxon>
        <taxon>Gemmatimonas</taxon>
    </lineage>
</organism>
<proteinExistence type="predicted"/>
<evidence type="ECO:0000313" key="2">
    <source>
        <dbReference type="EMBL" id="AMW07000.1"/>
    </source>
</evidence>
<name>A0A143BQZ2_9BACT</name>
<reference evidence="2 3" key="2">
    <citation type="journal article" date="2016" name="Environ. Microbiol. Rep.">
        <title>Metagenomic evidence for the presence of phototrophic Gemmatimonadetes bacteria in diverse environments.</title>
        <authorList>
            <person name="Zeng Y."/>
            <person name="Baumbach J."/>
            <person name="Barbosa E.G."/>
            <person name="Azevedo V."/>
            <person name="Zhang C."/>
            <person name="Koblizek M."/>
        </authorList>
    </citation>
    <scope>NUCLEOTIDE SEQUENCE [LARGE SCALE GENOMIC DNA]</scope>
    <source>
        <strain evidence="2 3">AP64</strain>
    </source>
</reference>
<sequence length="139" mass="15770">MTENPTDVRKIAWDDMAVEELTPLIGRRLVYTEKQMLAHVYLKQGALVPAHDHINEQITYILSGALRFWIGEHADNPGDTYVDVRAGEVLVIPSMVRHRAEALEDTLDVDIFNPPRQDWIDKSDDYLRSGTPMRNGGQG</sequence>
<dbReference type="InterPro" id="IPR013096">
    <property type="entry name" value="Cupin_2"/>
</dbReference>
<dbReference type="InterPro" id="IPR052535">
    <property type="entry name" value="Bacilysin_H2HPP_isomerase"/>
</dbReference>
<dbReference type="Proteomes" id="UP000076404">
    <property type="component" value="Chromosome"/>
</dbReference>
<dbReference type="Pfam" id="PF07883">
    <property type="entry name" value="Cupin_2"/>
    <property type="match status" value="1"/>
</dbReference>
<dbReference type="PIRSF" id="PIRSF029883">
    <property type="entry name" value="KdgF"/>
    <property type="match status" value="1"/>
</dbReference>
<accession>A0A143BQZ2</accession>